<sequence length="460" mass="53949">MGSKIQLDRDVISEIFRHKIFARNRPQILVSDFKLGLVSKKCFQSLLKTCDEECRSAEIWHFPKQFKVKCELNQFISGIEIPESIFLLLNALHFRELSFGDDNDQEYLQLLCKLKGYGLERIHFDWPLRSTNDWERKIEFSNLEHCSEMLRIISESSTSLKELGHVPDHILERLPQALELEKLSTRLSTEFVMSFNDSLKISAKNVEIYSDQSFYVLSPLLKNINAQTLHLDIKQYLLTEEHDRITVKSQLNPNIQRISLVVHNEPLVIPEKIYDIKLFCEDLFSAYPSLNSLEIQDNYTYDENSSTQTPHDFLHFAAASIIQHEAQLIKMRDMPITIKLTQVFDAPITSYYDGFIKEIDSLREGAWKDFKVVENDSAAYLEDGEHISLMKSIRVTEEKLFEIKIYISEKLEYEDYDSDVQREIRADAGLDDDYHYDDGEYYNGDEDDYDDFYEEDEYGY</sequence>
<proteinExistence type="predicted"/>
<accession>A0A914E7C2</accession>
<protein>
    <submittedName>
        <fullName evidence="3">Uncharacterized protein</fullName>
    </submittedName>
</protein>
<evidence type="ECO:0000313" key="2">
    <source>
        <dbReference type="Proteomes" id="UP000887540"/>
    </source>
</evidence>
<dbReference type="WBParaSite" id="ACRNAN_scaffold6242.g30723.t1">
    <property type="protein sequence ID" value="ACRNAN_scaffold6242.g30723.t1"/>
    <property type="gene ID" value="ACRNAN_scaffold6242.g30723"/>
</dbReference>
<dbReference type="Proteomes" id="UP000887540">
    <property type="component" value="Unplaced"/>
</dbReference>
<evidence type="ECO:0000256" key="1">
    <source>
        <dbReference type="SAM" id="MobiDB-lite"/>
    </source>
</evidence>
<reference evidence="3" key="1">
    <citation type="submission" date="2022-11" db="UniProtKB">
        <authorList>
            <consortium name="WormBaseParasite"/>
        </authorList>
    </citation>
    <scope>IDENTIFICATION</scope>
</reference>
<keyword evidence="2" id="KW-1185">Reference proteome</keyword>
<organism evidence="2 3">
    <name type="scientific">Acrobeloides nanus</name>
    <dbReference type="NCBI Taxonomy" id="290746"/>
    <lineage>
        <taxon>Eukaryota</taxon>
        <taxon>Metazoa</taxon>
        <taxon>Ecdysozoa</taxon>
        <taxon>Nematoda</taxon>
        <taxon>Chromadorea</taxon>
        <taxon>Rhabditida</taxon>
        <taxon>Tylenchina</taxon>
        <taxon>Cephalobomorpha</taxon>
        <taxon>Cephaloboidea</taxon>
        <taxon>Cephalobidae</taxon>
        <taxon>Acrobeloides</taxon>
    </lineage>
</organism>
<feature type="region of interest" description="Disordered" evidence="1">
    <location>
        <begin position="431"/>
        <end position="460"/>
    </location>
</feature>
<feature type="compositionally biased region" description="Acidic residues" evidence="1">
    <location>
        <begin position="439"/>
        <end position="460"/>
    </location>
</feature>
<evidence type="ECO:0000313" key="3">
    <source>
        <dbReference type="WBParaSite" id="ACRNAN_scaffold6242.g30723.t1"/>
    </source>
</evidence>
<name>A0A914E7C2_9BILA</name>
<dbReference type="AlphaFoldDB" id="A0A914E7C2"/>